<protein>
    <submittedName>
        <fullName evidence="2">Indolepyruvate ferredoxin oxidoreductase</fullName>
    </submittedName>
</protein>
<reference evidence="2" key="1">
    <citation type="submission" date="2013-08" db="EMBL/GenBank/DDBJ databases">
        <authorList>
            <person name="Mendez C."/>
            <person name="Richter M."/>
            <person name="Ferrer M."/>
            <person name="Sanchez J."/>
        </authorList>
    </citation>
    <scope>NUCLEOTIDE SEQUENCE</scope>
</reference>
<sequence>DGVAFTHRVTAQLLGATLIELERSLYGSRLEMARRYAALNGLDRVTAHGARDVVGIVAAGPAYRAVEHALRRAGLDERDLADAGVRLVKVAVPHPLNEVLVREFARDLHEVIVVEDKRGFLEKPGEGGPLRRHERAARGGQARRVGSRADPPDRRG</sequence>
<accession>T0YP45</accession>
<proteinExistence type="predicted"/>
<comment type="caution">
    <text evidence="2">The sequence shown here is derived from an EMBL/GenBank/DDBJ whole genome shotgun (WGS) entry which is preliminary data.</text>
</comment>
<name>T0YP45_9ZZZZ</name>
<dbReference type="EMBL" id="AUZX01012989">
    <property type="protein sequence ID" value="EQD37301.1"/>
    <property type="molecule type" value="Genomic_DNA"/>
</dbReference>
<feature type="compositionally biased region" description="Basic and acidic residues" evidence="1">
    <location>
        <begin position="121"/>
        <end position="131"/>
    </location>
</feature>
<feature type="non-terminal residue" evidence="2">
    <location>
        <position position="1"/>
    </location>
</feature>
<organism evidence="2">
    <name type="scientific">mine drainage metagenome</name>
    <dbReference type="NCBI Taxonomy" id="410659"/>
    <lineage>
        <taxon>unclassified sequences</taxon>
        <taxon>metagenomes</taxon>
        <taxon>ecological metagenomes</taxon>
    </lineage>
</organism>
<evidence type="ECO:0000313" key="2">
    <source>
        <dbReference type="EMBL" id="EQD37301.1"/>
    </source>
</evidence>
<evidence type="ECO:0000256" key="1">
    <source>
        <dbReference type="SAM" id="MobiDB-lite"/>
    </source>
</evidence>
<dbReference type="InterPro" id="IPR009014">
    <property type="entry name" value="Transketo_C/PFOR_II"/>
</dbReference>
<feature type="region of interest" description="Disordered" evidence="1">
    <location>
        <begin position="121"/>
        <end position="156"/>
    </location>
</feature>
<reference evidence="2" key="2">
    <citation type="journal article" date="2014" name="ISME J.">
        <title>Microbial stratification in low pH oxic and suboxic macroscopic growths along an acid mine drainage.</title>
        <authorList>
            <person name="Mendez-Garcia C."/>
            <person name="Mesa V."/>
            <person name="Sprenger R.R."/>
            <person name="Richter M."/>
            <person name="Diez M.S."/>
            <person name="Solano J."/>
            <person name="Bargiela R."/>
            <person name="Golyshina O.V."/>
            <person name="Manteca A."/>
            <person name="Ramos J.L."/>
            <person name="Gallego J.R."/>
            <person name="Llorente I."/>
            <person name="Martins Dos Santos V.A."/>
            <person name="Jensen O.N."/>
            <person name="Pelaez A.I."/>
            <person name="Sanchez J."/>
            <person name="Ferrer M."/>
        </authorList>
    </citation>
    <scope>NUCLEOTIDE SEQUENCE</scope>
</reference>
<keyword evidence="2" id="KW-0670">Pyruvate</keyword>
<gene>
    <name evidence="2" type="ORF">B1A_17654</name>
</gene>
<dbReference type="AlphaFoldDB" id="T0YP45"/>
<dbReference type="SUPFAM" id="SSF52922">
    <property type="entry name" value="TK C-terminal domain-like"/>
    <property type="match status" value="1"/>
</dbReference>